<comment type="caution">
    <text evidence="2">The sequence shown here is derived from an EMBL/GenBank/DDBJ whole genome shotgun (WGS) entry which is preliminary data.</text>
</comment>
<proteinExistence type="predicted"/>
<feature type="domain" description="F-box" evidence="1">
    <location>
        <begin position="2"/>
        <end position="48"/>
    </location>
</feature>
<dbReference type="Gene3D" id="1.20.1280.50">
    <property type="match status" value="1"/>
</dbReference>
<name>A0AA39JN50_ARMTA</name>
<dbReference type="EMBL" id="JAUEPS010000049">
    <property type="protein sequence ID" value="KAK0445688.1"/>
    <property type="molecule type" value="Genomic_DNA"/>
</dbReference>
<dbReference type="GeneID" id="85351543"/>
<evidence type="ECO:0000313" key="3">
    <source>
        <dbReference type="Proteomes" id="UP001175211"/>
    </source>
</evidence>
<dbReference type="InterPro" id="IPR036047">
    <property type="entry name" value="F-box-like_dom_sf"/>
</dbReference>
<organism evidence="2 3">
    <name type="scientific">Armillaria tabescens</name>
    <name type="common">Ringless honey mushroom</name>
    <name type="synonym">Agaricus tabescens</name>
    <dbReference type="NCBI Taxonomy" id="1929756"/>
    <lineage>
        <taxon>Eukaryota</taxon>
        <taxon>Fungi</taxon>
        <taxon>Dikarya</taxon>
        <taxon>Basidiomycota</taxon>
        <taxon>Agaricomycotina</taxon>
        <taxon>Agaricomycetes</taxon>
        <taxon>Agaricomycetidae</taxon>
        <taxon>Agaricales</taxon>
        <taxon>Marasmiineae</taxon>
        <taxon>Physalacriaceae</taxon>
        <taxon>Desarmillaria</taxon>
    </lineage>
</organism>
<accession>A0AA39JN50</accession>
<dbReference type="Proteomes" id="UP001175211">
    <property type="component" value="Unassembled WGS sequence"/>
</dbReference>
<dbReference type="InterPro" id="IPR001810">
    <property type="entry name" value="F-box_dom"/>
</dbReference>
<dbReference type="SUPFAM" id="SSF81383">
    <property type="entry name" value="F-box domain"/>
    <property type="match status" value="1"/>
</dbReference>
<protein>
    <recommendedName>
        <fullName evidence="1">F-box domain-containing protein</fullName>
    </recommendedName>
</protein>
<keyword evidence="3" id="KW-1185">Reference proteome</keyword>
<dbReference type="AlphaFoldDB" id="A0AA39JN50"/>
<dbReference type="Pfam" id="PF12937">
    <property type="entry name" value="F-box-like"/>
    <property type="match status" value="1"/>
</dbReference>
<evidence type="ECO:0000259" key="1">
    <source>
        <dbReference type="PROSITE" id="PS50181"/>
    </source>
</evidence>
<reference evidence="2" key="1">
    <citation type="submission" date="2023-06" db="EMBL/GenBank/DDBJ databases">
        <authorList>
            <consortium name="Lawrence Berkeley National Laboratory"/>
            <person name="Ahrendt S."/>
            <person name="Sahu N."/>
            <person name="Indic B."/>
            <person name="Wong-Bajracharya J."/>
            <person name="Merenyi Z."/>
            <person name="Ke H.-M."/>
            <person name="Monk M."/>
            <person name="Kocsube S."/>
            <person name="Drula E."/>
            <person name="Lipzen A."/>
            <person name="Balint B."/>
            <person name="Henrissat B."/>
            <person name="Andreopoulos B."/>
            <person name="Martin F.M."/>
            <person name="Harder C.B."/>
            <person name="Rigling D."/>
            <person name="Ford K.L."/>
            <person name="Foster G.D."/>
            <person name="Pangilinan J."/>
            <person name="Papanicolaou A."/>
            <person name="Barry K."/>
            <person name="LaButti K."/>
            <person name="Viragh M."/>
            <person name="Koriabine M."/>
            <person name="Yan M."/>
            <person name="Riley R."/>
            <person name="Champramary S."/>
            <person name="Plett K.L."/>
            <person name="Tsai I.J."/>
            <person name="Slot J."/>
            <person name="Sipos G."/>
            <person name="Plett J."/>
            <person name="Nagy L.G."/>
            <person name="Grigoriev I.V."/>
        </authorList>
    </citation>
    <scope>NUCLEOTIDE SEQUENCE</scope>
    <source>
        <strain evidence="2">CCBAS 213</strain>
    </source>
</reference>
<sequence length="414" mass="46425">MNDALYNLPNDVLIYIIAFLSVPDILLLRQTCKRFNTLTRLHIVWTNAFKLDILSNGYPAPIDDTDLEQRTLHSYRLTSRWLANSPLMPASETSFTGSPVSEIKFIPGRQHKWLLTVSKGTRSVLAIWDIVRRHKCSEWSPRGVPFTGVRLNTDTESEASIAVALDGSQRIALLHLDDDGTLREIHSFDIDLHLVTLTGDIMALSDDLSKTLIYNWRTDERAYLDEGDMQHGHCIQVIFTALTILVIRARSINLYTTLPFLHGQTHSPVASHSFRCVDGASATPTSVLIRSEIDNSWISGLDLFKLYSISSFPPTFTSEIASQCGSLQCTDVILGKCETAVWIRPYRVMTFPDQEHRETLMAAVFPGPLNPTAKPRVREVCPNPLNNWTALDYDEELGRIALGSGFGKITVVQL</sequence>
<dbReference type="RefSeq" id="XP_060325592.1">
    <property type="nucleotide sequence ID" value="XM_060467995.1"/>
</dbReference>
<gene>
    <name evidence="2" type="ORF">EV420DRAFT_1277012</name>
</gene>
<evidence type="ECO:0000313" key="2">
    <source>
        <dbReference type="EMBL" id="KAK0445688.1"/>
    </source>
</evidence>
<dbReference type="PROSITE" id="PS50181">
    <property type="entry name" value="FBOX"/>
    <property type="match status" value="1"/>
</dbReference>
<dbReference type="SMART" id="SM00256">
    <property type="entry name" value="FBOX"/>
    <property type="match status" value="1"/>
</dbReference>